<dbReference type="GO" id="GO:1990817">
    <property type="term" value="F:poly(A) RNA polymerase activity"/>
    <property type="evidence" value="ECO:0007669"/>
    <property type="project" value="UniProtKB-EC"/>
</dbReference>
<evidence type="ECO:0000256" key="6">
    <source>
        <dbReference type="ARBA" id="ARBA00022741"/>
    </source>
</evidence>
<reference evidence="11 12" key="1">
    <citation type="submission" date="2019-02" db="EMBL/GenBank/DDBJ databases">
        <title>Deep-cultivation of Planctomycetes and their phenomic and genomic characterization uncovers novel biology.</title>
        <authorList>
            <person name="Wiegand S."/>
            <person name="Jogler M."/>
            <person name="Boedeker C."/>
            <person name="Pinto D."/>
            <person name="Vollmers J."/>
            <person name="Rivas-Marin E."/>
            <person name="Kohn T."/>
            <person name="Peeters S.H."/>
            <person name="Heuer A."/>
            <person name="Rast P."/>
            <person name="Oberbeckmann S."/>
            <person name="Bunk B."/>
            <person name="Jeske O."/>
            <person name="Meyerdierks A."/>
            <person name="Storesund J.E."/>
            <person name="Kallscheuer N."/>
            <person name="Luecker S."/>
            <person name="Lage O.M."/>
            <person name="Pohl T."/>
            <person name="Merkel B.J."/>
            <person name="Hornburger P."/>
            <person name="Mueller R.-W."/>
            <person name="Bruemmer F."/>
            <person name="Labrenz M."/>
            <person name="Spormann A.M."/>
            <person name="Op den Camp H."/>
            <person name="Overmann J."/>
            <person name="Amann R."/>
            <person name="Jetten M.S.M."/>
            <person name="Mascher T."/>
            <person name="Medema M.H."/>
            <person name="Devos D.P."/>
            <person name="Kaster A.-K."/>
            <person name="Ovreas L."/>
            <person name="Rohde M."/>
            <person name="Galperin M.Y."/>
            <person name="Jogler C."/>
        </authorList>
    </citation>
    <scope>NUCLEOTIDE SEQUENCE [LARGE SCALE GENOMIC DNA]</scope>
    <source>
        <strain evidence="11 12">ETA_A1</strain>
    </source>
</reference>
<dbReference type="KEGG" id="uli:ETAA1_21150"/>
<evidence type="ECO:0000256" key="5">
    <source>
        <dbReference type="ARBA" id="ARBA00022723"/>
    </source>
</evidence>
<dbReference type="InterPro" id="IPR002646">
    <property type="entry name" value="PolA_pol_head_dom"/>
</dbReference>
<evidence type="ECO:0000313" key="12">
    <source>
        <dbReference type="Proteomes" id="UP000319576"/>
    </source>
</evidence>
<keyword evidence="2 8" id="KW-0808">Transferase</keyword>
<evidence type="ECO:0000313" key="11">
    <source>
        <dbReference type="EMBL" id="QDU20170.1"/>
    </source>
</evidence>
<dbReference type="EMBL" id="CP036273">
    <property type="protein sequence ID" value="QDU20170.1"/>
    <property type="molecule type" value="Genomic_DNA"/>
</dbReference>
<dbReference type="SUPFAM" id="SSF81301">
    <property type="entry name" value="Nucleotidyltransferase"/>
    <property type="match status" value="1"/>
</dbReference>
<keyword evidence="5" id="KW-0479">Metal-binding</keyword>
<gene>
    <name evidence="11" type="ORF">ETAA1_21150</name>
</gene>
<protein>
    <submittedName>
        <fullName evidence="11">tRNA nucleotidyltransferase/poly(A) polymerase</fullName>
        <ecNumber evidence="11">2.7.7.19</ecNumber>
    </submittedName>
</protein>
<comment type="cofactor">
    <cofactor evidence="1">
        <name>Mg(2+)</name>
        <dbReference type="ChEBI" id="CHEBI:18420"/>
    </cofactor>
</comment>
<dbReference type="AlphaFoldDB" id="A0A517XRM7"/>
<keyword evidence="3" id="KW-0819">tRNA processing</keyword>
<feature type="domain" description="Poly A polymerase head" evidence="9">
    <location>
        <begin position="24"/>
        <end position="149"/>
    </location>
</feature>
<evidence type="ECO:0000256" key="8">
    <source>
        <dbReference type="RuleBase" id="RU003953"/>
    </source>
</evidence>
<name>A0A517XRM7_9BACT</name>
<evidence type="ECO:0000256" key="4">
    <source>
        <dbReference type="ARBA" id="ARBA00022695"/>
    </source>
</evidence>
<dbReference type="RefSeq" id="WP_145237273.1">
    <property type="nucleotide sequence ID" value="NZ_CP036273.1"/>
</dbReference>
<keyword evidence="7" id="KW-0460">Magnesium</keyword>
<sequence length="412" mass="45822">MTEREFAVECVRTLQNAGFRALWAGGCVRDELLGLEPNDYDIATDARPEQVQKLFRRTIAVGAAFGVIEVIGPRDPSRGGEHLTVEVATFRSDGTYSDGRRPDSVVFSSPEEDAARRDFTINGMFFDPIAGQLHDYVGGRADLDSHTLRAIGDPFARFAEDKLRVLRAVRIATRFHFGIDDDTFAAAKAMAPQITVVSPERIADELRKLLTHPNRAVGVWLLRDVGLIEPILPELVPEQPRWDRTAEMMESFRVGPNSFPLIFAALIHTVDRPAAEVIAERLRFSNAEKSRMSWLVENQRVLLDAPTMRPSALKPILVHPGIDELLALHRALARGQVAPHVEFCERVLQDTPREVLDPQPLLTGNDLKALGMRPGPDFKRLLDAVREAQLDGELRTRDDALARVRALSPGSG</sequence>
<dbReference type="Gene3D" id="1.10.3090.10">
    <property type="entry name" value="cca-adding enzyme, domain 2"/>
    <property type="match status" value="1"/>
</dbReference>
<dbReference type="InterPro" id="IPR050264">
    <property type="entry name" value="Bact_CCA-adding_enz_type3_sf"/>
</dbReference>
<dbReference type="PANTHER" id="PTHR46173:SF1">
    <property type="entry name" value="CCA TRNA NUCLEOTIDYLTRANSFERASE 1, MITOCHONDRIAL"/>
    <property type="match status" value="1"/>
</dbReference>
<comment type="similarity">
    <text evidence="8">Belongs to the tRNA nucleotidyltransferase/poly(A) polymerase family.</text>
</comment>
<dbReference type="SUPFAM" id="SSF81891">
    <property type="entry name" value="Poly A polymerase C-terminal region-like"/>
    <property type="match status" value="1"/>
</dbReference>
<dbReference type="InterPro" id="IPR032828">
    <property type="entry name" value="PolyA_RNA-bd"/>
</dbReference>
<dbReference type="Pfam" id="PF01743">
    <property type="entry name" value="PolyA_pol"/>
    <property type="match status" value="1"/>
</dbReference>
<dbReference type="GO" id="GO:0000049">
    <property type="term" value="F:tRNA binding"/>
    <property type="evidence" value="ECO:0007669"/>
    <property type="project" value="TreeGrafter"/>
</dbReference>
<dbReference type="PANTHER" id="PTHR46173">
    <property type="entry name" value="CCA TRNA NUCLEOTIDYLTRANSFERASE 1, MITOCHONDRIAL"/>
    <property type="match status" value="1"/>
</dbReference>
<keyword evidence="6" id="KW-0547">Nucleotide-binding</keyword>
<evidence type="ECO:0000259" key="9">
    <source>
        <dbReference type="Pfam" id="PF01743"/>
    </source>
</evidence>
<keyword evidence="12" id="KW-1185">Reference proteome</keyword>
<evidence type="ECO:0000256" key="2">
    <source>
        <dbReference type="ARBA" id="ARBA00022679"/>
    </source>
</evidence>
<dbReference type="GO" id="GO:0046872">
    <property type="term" value="F:metal ion binding"/>
    <property type="evidence" value="ECO:0007669"/>
    <property type="project" value="UniProtKB-KW"/>
</dbReference>
<dbReference type="InterPro" id="IPR043519">
    <property type="entry name" value="NT_sf"/>
</dbReference>
<organism evidence="11 12">
    <name type="scientific">Urbifossiella limnaea</name>
    <dbReference type="NCBI Taxonomy" id="2528023"/>
    <lineage>
        <taxon>Bacteria</taxon>
        <taxon>Pseudomonadati</taxon>
        <taxon>Planctomycetota</taxon>
        <taxon>Planctomycetia</taxon>
        <taxon>Gemmatales</taxon>
        <taxon>Gemmataceae</taxon>
        <taxon>Urbifossiella</taxon>
    </lineage>
</organism>
<proteinExistence type="inferred from homology"/>
<dbReference type="GO" id="GO:0008033">
    <property type="term" value="P:tRNA processing"/>
    <property type="evidence" value="ECO:0007669"/>
    <property type="project" value="UniProtKB-KW"/>
</dbReference>
<dbReference type="CDD" id="cd05398">
    <property type="entry name" value="NT_ClassII-CCAase"/>
    <property type="match status" value="1"/>
</dbReference>
<dbReference type="EC" id="2.7.7.19" evidence="11"/>
<dbReference type="Proteomes" id="UP000319576">
    <property type="component" value="Chromosome"/>
</dbReference>
<dbReference type="OrthoDB" id="9805698at2"/>
<feature type="domain" description="tRNA nucleotidyltransferase/poly(A) polymerase RNA and SrmB- binding" evidence="10">
    <location>
        <begin position="177"/>
        <end position="235"/>
    </location>
</feature>
<evidence type="ECO:0000256" key="7">
    <source>
        <dbReference type="ARBA" id="ARBA00022842"/>
    </source>
</evidence>
<evidence type="ECO:0000256" key="3">
    <source>
        <dbReference type="ARBA" id="ARBA00022694"/>
    </source>
</evidence>
<keyword evidence="4 11" id="KW-0548">Nucleotidyltransferase</keyword>
<dbReference type="Pfam" id="PF12627">
    <property type="entry name" value="PolyA_pol_RNAbd"/>
    <property type="match status" value="1"/>
</dbReference>
<keyword evidence="8" id="KW-0694">RNA-binding</keyword>
<evidence type="ECO:0000256" key="1">
    <source>
        <dbReference type="ARBA" id="ARBA00001946"/>
    </source>
</evidence>
<dbReference type="Gene3D" id="3.30.460.10">
    <property type="entry name" value="Beta Polymerase, domain 2"/>
    <property type="match status" value="1"/>
</dbReference>
<evidence type="ECO:0000259" key="10">
    <source>
        <dbReference type="Pfam" id="PF12627"/>
    </source>
</evidence>
<dbReference type="GO" id="GO:0000166">
    <property type="term" value="F:nucleotide binding"/>
    <property type="evidence" value="ECO:0007669"/>
    <property type="project" value="UniProtKB-KW"/>
</dbReference>
<accession>A0A517XRM7</accession>